<keyword evidence="2 6" id="KW-0808">Transferase</keyword>
<feature type="transmembrane region" description="Helical" evidence="4">
    <location>
        <begin position="74"/>
        <end position="93"/>
    </location>
</feature>
<gene>
    <name evidence="6" type="ORF">EZS27_007172</name>
</gene>
<protein>
    <submittedName>
        <fullName evidence="6">1-acyl-sn-glycerol-3-phosphate acyltransferase</fullName>
        <ecNumber evidence="6">2.3.1.51</ecNumber>
    </submittedName>
</protein>
<dbReference type="PANTHER" id="PTHR10434:SF66">
    <property type="entry name" value="PHOSPHOLIPID_GLYCEROL ACYLTRANSFERASE DOMAIN-CONTAINING PROTEIN"/>
    <property type="match status" value="1"/>
</dbReference>
<dbReference type="SMART" id="SM00563">
    <property type="entry name" value="PlsC"/>
    <property type="match status" value="1"/>
</dbReference>
<dbReference type="GO" id="GO:0006654">
    <property type="term" value="P:phosphatidic acid biosynthetic process"/>
    <property type="evidence" value="ECO:0007669"/>
    <property type="project" value="TreeGrafter"/>
</dbReference>
<dbReference type="PANTHER" id="PTHR10434">
    <property type="entry name" value="1-ACYL-SN-GLYCEROL-3-PHOSPHATE ACYLTRANSFERASE"/>
    <property type="match status" value="1"/>
</dbReference>
<comment type="similarity">
    <text evidence="1">Belongs to the 1-acyl-sn-glycerol-3-phosphate acyltransferase family.</text>
</comment>
<feature type="transmembrane region" description="Helical" evidence="4">
    <location>
        <begin position="12"/>
        <end position="34"/>
    </location>
</feature>
<evidence type="ECO:0000259" key="5">
    <source>
        <dbReference type="SMART" id="SM00563"/>
    </source>
</evidence>
<dbReference type="InterPro" id="IPR002123">
    <property type="entry name" value="Plipid/glycerol_acylTrfase"/>
</dbReference>
<evidence type="ECO:0000256" key="3">
    <source>
        <dbReference type="ARBA" id="ARBA00023315"/>
    </source>
</evidence>
<comment type="caution">
    <text evidence="6">The sequence shown here is derived from an EMBL/GenBank/DDBJ whole genome shotgun (WGS) entry which is preliminary data.</text>
</comment>
<reference evidence="6" key="1">
    <citation type="submission" date="2019-03" db="EMBL/GenBank/DDBJ databases">
        <title>Single cell metagenomics reveals metabolic interactions within the superorganism composed of flagellate Streblomastix strix and complex community of Bacteroidetes bacteria on its surface.</title>
        <authorList>
            <person name="Treitli S.C."/>
            <person name="Kolisko M."/>
            <person name="Husnik F."/>
            <person name="Keeling P."/>
            <person name="Hampl V."/>
        </authorList>
    </citation>
    <scope>NUCLEOTIDE SEQUENCE</scope>
    <source>
        <strain evidence="6">STM</strain>
    </source>
</reference>
<dbReference type="GO" id="GO:0016020">
    <property type="term" value="C:membrane"/>
    <property type="evidence" value="ECO:0007669"/>
    <property type="project" value="InterPro"/>
</dbReference>
<accession>A0A5J4SHI5</accession>
<keyword evidence="4" id="KW-0812">Transmembrane</keyword>
<keyword evidence="3 6" id="KW-0012">Acyltransferase</keyword>
<dbReference type="CDD" id="cd07989">
    <property type="entry name" value="LPLAT_AGPAT-like"/>
    <property type="match status" value="1"/>
</dbReference>
<dbReference type="EC" id="2.3.1.51" evidence="6"/>
<dbReference type="AlphaFoldDB" id="A0A5J4SHI5"/>
<sequence length="250" mass="28047">MKIFYYIYQICVALPILIVLTILTALTTIAGSLLGGAHIWGYYPGKIWSQLFCLFMLIPVRVRGRKKINKRTSYVFVANHQGAFDIFLIYGFLGRNFKWMMKKSLRKLPFIGKACESAGHIFVDRSAPKSMLNSIRQAEVSLQNGISLVVFPEGSRSYTGRMGAFKKGAFQLADDLQLAVVPVTIDGSFEVLPRTRKLVNRHRMILTIHNPISPKGKGVDNIKAIMEEAYVAVESALPAKYKEQAKNSNN</sequence>
<proteinExistence type="inferred from homology"/>
<name>A0A5J4SHI5_9ZZZZ</name>
<evidence type="ECO:0000313" key="6">
    <source>
        <dbReference type="EMBL" id="KAA6345242.1"/>
    </source>
</evidence>
<keyword evidence="4" id="KW-1133">Transmembrane helix</keyword>
<dbReference type="Pfam" id="PF01553">
    <property type="entry name" value="Acyltransferase"/>
    <property type="match status" value="1"/>
</dbReference>
<evidence type="ECO:0000256" key="1">
    <source>
        <dbReference type="ARBA" id="ARBA00008655"/>
    </source>
</evidence>
<evidence type="ECO:0000256" key="2">
    <source>
        <dbReference type="ARBA" id="ARBA00022679"/>
    </source>
</evidence>
<organism evidence="6">
    <name type="scientific">termite gut metagenome</name>
    <dbReference type="NCBI Taxonomy" id="433724"/>
    <lineage>
        <taxon>unclassified sequences</taxon>
        <taxon>metagenomes</taxon>
        <taxon>organismal metagenomes</taxon>
    </lineage>
</organism>
<dbReference type="EMBL" id="SNRY01000179">
    <property type="protein sequence ID" value="KAA6345242.1"/>
    <property type="molecule type" value="Genomic_DNA"/>
</dbReference>
<evidence type="ECO:0000256" key="4">
    <source>
        <dbReference type="SAM" id="Phobius"/>
    </source>
</evidence>
<dbReference type="InterPro" id="IPR004552">
    <property type="entry name" value="AGP_acyltrans"/>
</dbReference>
<dbReference type="SUPFAM" id="SSF69593">
    <property type="entry name" value="Glycerol-3-phosphate (1)-acyltransferase"/>
    <property type="match status" value="1"/>
</dbReference>
<dbReference type="GO" id="GO:0003841">
    <property type="term" value="F:1-acylglycerol-3-phosphate O-acyltransferase activity"/>
    <property type="evidence" value="ECO:0007669"/>
    <property type="project" value="UniProtKB-EC"/>
</dbReference>
<feature type="domain" description="Phospholipid/glycerol acyltransferase" evidence="5">
    <location>
        <begin position="74"/>
        <end position="188"/>
    </location>
</feature>
<feature type="transmembrane region" description="Helical" evidence="4">
    <location>
        <begin position="40"/>
        <end position="62"/>
    </location>
</feature>
<keyword evidence="4" id="KW-0472">Membrane</keyword>
<dbReference type="NCBIfam" id="TIGR00530">
    <property type="entry name" value="AGP_acyltrn"/>
    <property type="match status" value="1"/>
</dbReference>